<evidence type="ECO:0000259" key="1">
    <source>
        <dbReference type="PROSITE" id="PS50011"/>
    </source>
</evidence>
<reference evidence="2 3" key="2">
    <citation type="submission" date="2015-05" db="EMBL/GenBank/DDBJ databases">
        <authorList>
            <person name="Morales-Cruz A."/>
            <person name="Amrine K.C."/>
            <person name="Cantu D."/>
        </authorList>
    </citation>
    <scope>NUCLEOTIDE SEQUENCE [LARGE SCALE GENOMIC DNA]</scope>
    <source>
        <strain evidence="2">DA912</strain>
    </source>
</reference>
<sequence>MPLLCAGKFTDGDLQIRSETSKETGVKVYSVEHDQNRPSQCFGDVRDETNSWDWDDVDSFVLRQWTFFAVIFENNCFRYTIHRERPLPYVDLGMQTAERGHFGQAFKVGLRADHIKSNFRRYFYPELMYNVQIPYGSMPVREVAVKKLRLDGATDKEVEHFFETETSTLETIRRSLQHSHLTEFISAYEEGADRCFVFPWAPGGNLHEFWRRVRGIRSEGLLTASASCMATRKIKALAMET</sequence>
<organism evidence="2 3">
    <name type="scientific">Diaporthe ampelina</name>
    <dbReference type="NCBI Taxonomy" id="1214573"/>
    <lineage>
        <taxon>Eukaryota</taxon>
        <taxon>Fungi</taxon>
        <taxon>Dikarya</taxon>
        <taxon>Ascomycota</taxon>
        <taxon>Pezizomycotina</taxon>
        <taxon>Sordariomycetes</taxon>
        <taxon>Sordariomycetidae</taxon>
        <taxon>Diaporthales</taxon>
        <taxon>Diaporthaceae</taxon>
        <taxon>Diaporthe</taxon>
    </lineage>
</organism>
<dbReference type="OrthoDB" id="5125733at2759"/>
<comment type="caution">
    <text evidence="2">The sequence shown here is derived from an EMBL/GenBank/DDBJ whole genome shotgun (WGS) entry which is preliminary data.</text>
</comment>
<dbReference type="EMBL" id="LCUC01000332">
    <property type="protein sequence ID" value="KKY32264.1"/>
    <property type="molecule type" value="Genomic_DNA"/>
</dbReference>
<accession>A0A0G2FDM7</accession>
<reference evidence="2 3" key="1">
    <citation type="submission" date="2015-05" db="EMBL/GenBank/DDBJ databases">
        <title>Distinctive expansion of gene families associated with plant cell wall degradation and secondary metabolism in the genomes of grapevine trunk pathogens.</title>
        <authorList>
            <person name="Lawrence D.P."/>
            <person name="Travadon R."/>
            <person name="Rolshausen P.E."/>
            <person name="Baumgartner K."/>
        </authorList>
    </citation>
    <scope>NUCLEOTIDE SEQUENCE [LARGE SCALE GENOMIC DNA]</scope>
    <source>
        <strain evidence="2">DA912</strain>
    </source>
</reference>
<dbReference type="InterPro" id="IPR000719">
    <property type="entry name" value="Prot_kinase_dom"/>
</dbReference>
<protein>
    <submittedName>
        <fullName evidence="2">Putative tol-like protein</fullName>
    </submittedName>
</protein>
<dbReference type="SUPFAM" id="SSF56112">
    <property type="entry name" value="Protein kinase-like (PK-like)"/>
    <property type="match status" value="1"/>
</dbReference>
<gene>
    <name evidence="2" type="ORF">UCDDA912_g07805</name>
</gene>
<dbReference type="Proteomes" id="UP000034680">
    <property type="component" value="Unassembled WGS sequence"/>
</dbReference>
<dbReference type="AlphaFoldDB" id="A0A0G2FDM7"/>
<feature type="domain" description="Protein kinase" evidence="1">
    <location>
        <begin position="91"/>
        <end position="241"/>
    </location>
</feature>
<dbReference type="InterPro" id="IPR011009">
    <property type="entry name" value="Kinase-like_dom_sf"/>
</dbReference>
<evidence type="ECO:0000313" key="2">
    <source>
        <dbReference type="EMBL" id="KKY32264.1"/>
    </source>
</evidence>
<dbReference type="GO" id="GO:0004672">
    <property type="term" value="F:protein kinase activity"/>
    <property type="evidence" value="ECO:0007669"/>
    <property type="project" value="InterPro"/>
</dbReference>
<proteinExistence type="predicted"/>
<keyword evidence="3" id="KW-1185">Reference proteome</keyword>
<evidence type="ECO:0000313" key="3">
    <source>
        <dbReference type="Proteomes" id="UP000034680"/>
    </source>
</evidence>
<dbReference type="GO" id="GO:0005524">
    <property type="term" value="F:ATP binding"/>
    <property type="evidence" value="ECO:0007669"/>
    <property type="project" value="InterPro"/>
</dbReference>
<dbReference type="PROSITE" id="PS50011">
    <property type="entry name" value="PROTEIN_KINASE_DOM"/>
    <property type="match status" value="1"/>
</dbReference>
<name>A0A0G2FDM7_9PEZI</name>
<dbReference type="Gene3D" id="1.10.510.10">
    <property type="entry name" value="Transferase(Phosphotransferase) domain 1"/>
    <property type="match status" value="1"/>
</dbReference>